<organism evidence="2 3">
    <name type="scientific">Blastochloris tepida</name>
    <dbReference type="NCBI Taxonomy" id="2233851"/>
    <lineage>
        <taxon>Bacteria</taxon>
        <taxon>Pseudomonadati</taxon>
        <taxon>Pseudomonadota</taxon>
        <taxon>Alphaproteobacteria</taxon>
        <taxon>Hyphomicrobiales</taxon>
        <taxon>Blastochloridaceae</taxon>
        <taxon>Blastochloris</taxon>
    </lineage>
</organism>
<name>A0A348FWU9_9HYPH</name>
<proteinExistence type="predicted"/>
<protein>
    <recommendedName>
        <fullName evidence="1">Phasin domain-containing protein</fullName>
    </recommendedName>
</protein>
<evidence type="ECO:0000313" key="2">
    <source>
        <dbReference type="EMBL" id="BBF91782.1"/>
    </source>
</evidence>
<reference evidence="2 3" key="1">
    <citation type="submission" date="2018-08" db="EMBL/GenBank/DDBJ databases">
        <title>Complete genome sequencing of Blastochloris tepida GI.</title>
        <authorList>
            <person name="Tsukatani Y."/>
            <person name="Mori H."/>
        </authorList>
    </citation>
    <scope>NUCLEOTIDE SEQUENCE [LARGE SCALE GENOMIC DNA]</scope>
    <source>
        <strain evidence="2 3">GI</strain>
    </source>
</reference>
<dbReference type="InterPro" id="IPR018968">
    <property type="entry name" value="Phasin"/>
</dbReference>
<dbReference type="AlphaFoldDB" id="A0A348FWU9"/>
<gene>
    <name evidence="2" type="ORF">BLTE_04670</name>
</gene>
<sequence>MNIAASDLRAQIESARALLADEADKVRHVRERLAEPVPSHAPSTPLLDRMQSGWRDCEFLVSGAEIAENRLAAALSEAIDRLGEAQAAIRAAPATAIADLGERAIGYAETTMAASVDMAQRLLRARDVQEMLQIQAEFVQKQIATLAAQAEALHATAAQRLHGDGDTAVR</sequence>
<keyword evidence="3" id="KW-1185">Reference proteome</keyword>
<dbReference type="Proteomes" id="UP000266934">
    <property type="component" value="Chromosome"/>
</dbReference>
<evidence type="ECO:0000259" key="1">
    <source>
        <dbReference type="Pfam" id="PF09361"/>
    </source>
</evidence>
<dbReference type="Pfam" id="PF09361">
    <property type="entry name" value="Phasin_2"/>
    <property type="match status" value="1"/>
</dbReference>
<accession>A0A348FWU9</accession>
<dbReference type="EMBL" id="AP018907">
    <property type="protein sequence ID" value="BBF91782.1"/>
    <property type="molecule type" value="Genomic_DNA"/>
</dbReference>
<dbReference type="KEGG" id="blag:BLTE_04670"/>
<dbReference type="RefSeq" id="WP_126397273.1">
    <property type="nucleotide sequence ID" value="NZ_AP018907.1"/>
</dbReference>
<evidence type="ECO:0000313" key="3">
    <source>
        <dbReference type="Proteomes" id="UP000266934"/>
    </source>
</evidence>
<feature type="domain" description="Phasin" evidence="1">
    <location>
        <begin position="85"/>
        <end position="159"/>
    </location>
</feature>